<evidence type="ECO:0000313" key="1">
    <source>
        <dbReference type="EMBL" id="GMR59326.1"/>
    </source>
</evidence>
<dbReference type="Proteomes" id="UP001328107">
    <property type="component" value="Unassembled WGS sequence"/>
</dbReference>
<name>A0AAN5IE90_9BILA</name>
<comment type="caution">
    <text evidence="1">The sequence shown here is derived from an EMBL/GenBank/DDBJ whole genome shotgun (WGS) entry which is preliminary data.</text>
</comment>
<sequence length="189" mass="21250">MDEDEYEDIGRVVSVISRCVDDSGGGVDLLMGLPHHCIHHHLDCDWKLSSIAVKDDAVWAISDEGKLVVRVGYTKNRRFGEDWVELRTDGPSSLLSISLFNESAFVLDNSYSLWRADCVNEHNPFGKNFYRIGSPLDGISCESLTSNPLLAVSKKGIFISVDKTIDLFFISTLRTSLYFAAFVVPFFYR</sequence>
<dbReference type="EMBL" id="BTRK01000006">
    <property type="protein sequence ID" value="GMR59326.1"/>
    <property type="molecule type" value="Genomic_DNA"/>
</dbReference>
<keyword evidence="2" id="KW-1185">Reference proteome</keyword>
<organism evidence="1 2">
    <name type="scientific">Pristionchus mayeri</name>
    <dbReference type="NCBI Taxonomy" id="1317129"/>
    <lineage>
        <taxon>Eukaryota</taxon>
        <taxon>Metazoa</taxon>
        <taxon>Ecdysozoa</taxon>
        <taxon>Nematoda</taxon>
        <taxon>Chromadorea</taxon>
        <taxon>Rhabditida</taxon>
        <taxon>Rhabditina</taxon>
        <taxon>Diplogasteromorpha</taxon>
        <taxon>Diplogasteroidea</taxon>
        <taxon>Neodiplogasteridae</taxon>
        <taxon>Pristionchus</taxon>
    </lineage>
</organism>
<gene>
    <name evidence="1" type="ORF">PMAYCL1PPCAC_29521</name>
</gene>
<accession>A0AAN5IE90</accession>
<reference evidence="2" key="1">
    <citation type="submission" date="2022-10" db="EMBL/GenBank/DDBJ databases">
        <title>Genome assembly of Pristionchus species.</title>
        <authorList>
            <person name="Yoshida K."/>
            <person name="Sommer R.J."/>
        </authorList>
    </citation>
    <scope>NUCLEOTIDE SEQUENCE [LARGE SCALE GENOMIC DNA]</scope>
    <source>
        <strain evidence="2">RS5460</strain>
    </source>
</reference>
<dbReference type="AlphaFoldDB" id="A0AAN5IE90"/>
<protein>
    <submittedName>
        <fullName evidence="1">Uncharacterized protein</fullName>
    </submittedName>
</protein>
<evidence type="ECO:0000313" key="2">
    <source>
        <dbReference type="Proteomes" id="UP001328107"/>
    </source>
</evidence>
<proteinExistence type="predicted"/>